<accession>A0A834NM65</accession>
<protein>
    <submittedName>
        <fullName evidence="2">Uncharacterized protein</fullName>
    </submittedName>
</protein>
<gene>
    <name evidence="2" type="ORF">HZH68_002370</name>
</gene>
<evidence type="ECO:0000313" key="2">
    <source>
        <dbReference type="EMBL" id="KAF7413881.1"/>
    </source>
</evidence>
<proteinExistence type="predicted"/>
<dbReference type="AlphaFoldDB" id="A0A834NM65"/>
<feature type="compositionally biased region" description="Acidic residues" evidence="1">
    <location>
        <begin position="1"/>
        <end position="22"/>
    </location>
</feature>
<reference evidence="2" key="1">
    <citation type="journal article" date="2020" name="G3 (Bethesda)">
        <title>High-Quality Assemblies for Three Invasive Social Wasps from the &lt;i&gt;Vespula&lt;/i&gt; Genus.</title>
        <authorList>
            <person name="Harrop T.W.R."/>
            <person name="Guhlin J."/>
            <person name="McLaughlin G.M."/>
            <person name="Permina E."/>
            <person name="Stockwell P."/>
            <person name="Gilligan J."/>
            <person name="Le Lec M.F."/>
            <person name="Gruber M.A.M."/>
            <person name="Quinn O."/>
            <person name="Lovegrove M."/>
            <person name="Duncan E.J."/>
            <person name="Remnant E.J."/>
            <person name="Van Eeckhoven J."/>
            <person name="Graham B."/>
            <person name="Knapp R.A."/>
            <person name="Langford K.W."/>
            <person name="Kronenberg Z."/>
            <person name="Press M.O."/>
            <person name="Eacker S.M."/>
            <person name="Wilson-Rankin E.E."/>
            <person name="Purcell J."/>
            <person name="Lester P.J."/>
            <person name="Dearden P.K."/>
        </authorList>
    </citation>
    <scope>NUCLEOTIDE SEQUENCE</scope>
    <source>
        <strain evidence="2">Linc-1</strain>
    </source>
</reference>
<dbReference type="EMBL" id="JACSDZ010000002">
    <property type="protein sequence ID" value="KAF7413881.1"/>
    <property type="molecule type" value="Genomic_DNA"/>
</dbReference>
<keyword evidence="3" id="KW-1185">Reference proteome</keyword>
<sequence length="155" mass="17478">MHLDEENEEEDEDEDEDEDDDNTTMVLLLSSNNSRRISDVSMYFSESLQADYKCLIISGLRETSPVGFNYLIMADPPATTCCFLPLRLYNAITLRKEVKLLPGVRNGLCFPGAKYDVEEVWLIVTARWNKCHTAGVSLGAIKRDSFNSSVKDLST</sequence>
<feature type="region of interest" description="Disordered" evidence="1">
    <location>
        <begin position="1"/>
        <end position="23"/>
    </location>
</feature>
<evidence type="ECO:0000256" key="1">
    <source>
        <dbReference type="SAM" id="MobiDB-lite"/>
    </source>
</evidence>
<name>A0A834NM65_VESGE</name>
<dbReference type="Proteomes" id="UP000617340">
    <property type="component" value="Unassembled WGS sequence"/>
</dbReference>
<evidence type="ECO:0000313" key="3">
    <source>
        <dbReference type="Proteomes" id="UP000617340"/>
    </source>
</evidence>
<comment type="caution">
    <text evidence="2">The sequence shown here is derived from an EMBL/GenBank/DDBJ whole genome shotgun (WGS) entry which is preliminary data.</text>
</comment>
<organism evidence="2 3">
    <name type="scientific">Vespula germanica</name>
    <name type="common">German yellow jacket</name>
    <name type="synonym">Paravespula germanica</name>
    <dbReference type="NCBI Taxonomy" id="30212"/>
    <lineage>
        <taxon>Eukaryota</taxon>
        <taxon>Metazoa</taxon>
        <taxon>Ecdysozoa</taxon>
        <taxon>Arthropoda</taxon>
        <taxon>Hexapoda</taxon>
        <taxon>Insecta</taxon>
        <taxon>Pterygota</taxon>
        <taxon>Neoptera</taxon>
        <taxon>Endopterygota</taxon>
        <taxon>Hymenoptera</taxon>
        <taxon>Apocrita</taxon>
        <taxon>Aculeata</taxon>
        <taxon>Vespoidea</taxon>
        <taxon>Vespidae</taxon>
        <taxon>Vespinae</taxon>
        <taxon>Vespula</taxon>
    </lineage>
</organism>